<sequence>MNAQEVADKQESSTYGQISVYRMPDRVKITDLYSIDVSNATGELEILVEFKHQSRKVTIDLEKALERLIEKATIPEDLANLYYTPEELEKAKKDDIGRIAKLRFFANDEAYETSRRHQKDMVVWTVSLGFYTNAVPSRLTYGFDVFRAELRPGRVVESRSGNIHKRKRAGPTLWITNCLKNPIVHVESSSSSLDHVEGEYLKILSHFRKTNPDKPFQTQKRKHAPDKTLSPPPAPKSRPRLKLIVPPHGKSL</sequence>
<dbReference type="EMBL" id="JASBWU010000008">
    <property type="protein sequence ID" value="KAJ9119772.1"/>
    <property type="molecule type" value="Genomic_DNA"/>
</dbReference>
<evidence type="ECO:0000313" key="1">
    <source>
        <dbReference type="EMBL" id="KAJ9119772.1"/>
    </source>
</evidence>
<organism evidence="1 2">
    <name type="scientific">Naganishia vaughanmartiniae</name>
    <dbReference type="NCBI Taxonomy" id="1424756"/>
    <lineage>
        <taxon>Eukaryota</taxon>
        <taxon>Fungi</taxon>
        <taxon>Dikarya</taxon>
        <taxon>Basidiomycota</taxon>
        <taxon>Agaricomycotina</taxon>
        <taxon>Tremellomycetes</taxon>
        <taxon>Filobasidiales</taxon>
        <taxon>Filobasidiaceae</taxon>
        <taxon>Naganishia</taxon>
    </lineage>
</organism>
<protein>
    <submittedName>
        <fullName evidence="1">Uncharacterized protein</fullName>
    </submittedName>
</protein>
<evidence type="ECO:0000313" key="2">
    <source>
        <dbReference type="Proteomes" id="UP001243375"/>
    </source>
</evidence>
<name>A0ACC2X919_9TREE</name>
<keyword evidence="2" id="KW-1185">Reference proteome</keyword>
<reference evidence="1" key="1">
    <citation type="submission" date="2023-04" db="EMBL/GenBank/DDBJ databases">
        <title>Draft Genome sequencing of Naganishia species isolated from polar environments using Oxford Nanopore Technology.</title>
        <authorList>
            <person name="Leo P."/>
            <person name="Venkateswaran K."/>
        </authorList>
    </citation>
    <scope>NUCLEOTIDE SEQUENCE</scope>
    <source>
        <strain evidence="1">MNA-CCFEE 5425</strain>
    </source>
</reference>
<gene>
    <name evidence="1" type="ORF">QFC22_003482</name>
</gene>
<accession>A0ACC2X919</accession>
<dbReference type="Proteomes" id="UP001243375">
    <property type="component" value="Unassembled WGS sequence"/>
</dbReference>
<proteinExistence type="predicted"/>
<comment type="caution">
    <text evidence="1">The sequence shown here is derived from an EMBL/GenBank/DDBJ whole genome shotgun (WGS) entry which is preliminary data.</text>
</comment>